<dbReference type="InterPro" id="IPR002557">
    <property type="entry name" value="Chitin-bd_dom"/>
</dbReference>
<feature type="domain" description="Chitin-binding type-2" evidence="7">
    <location>
        <begin position="857"/>
        <end position="912"/>
    </location>
</feature>
<keyword evidence="1" id="KW-0147">Chitin-binding</keyword>
<evidence type="ECO:0000259" key="7">
    <source>
        <dbReference type="PROSITE" id="PS50940"/>
    </source>
</evidence>
<feature type="domain" description="Chitin-binding type-2" evidence="7">
    <location>
        <begin position="318"/>
        <end position="371"/>
    </location>
</feature>
<feature type="domain" description="Chitin-binding type-2" evidence="7">
    <location>
        <begin position="216"/>
        <end position="275"/>
    </location>
</feature>
<dbReference type="SMART" id="SM00494">
    <property type="entry name" value="ChtBD2"/>
    <property type="match status" value="20"/>
</dbReference>
<evidence type="ECO:0000256" key="3">
    <source>
        <dbReference type="ARBA" id="ARBA00022737"/>
    </source>
</evidence>
<feature type="domain" description="Chitin-binding type-2" evidence="7">
    <location>
        <begin position="1499"/>
        <end position="1556"/>
    </location>
</feature>
<feature type="domain" description="Chitin-binding type-2" evidence="7">
    <location>
        <begin position="159"/>
        <end position="215"/>
    </location>
</feature>
<feature type="domain" description="Chitin-binding type-2" evidence="7">
    <location>
        <begin position="378"/>
        <end position="435"/>
    </location>
</feature>
<keyword evidence="3" id="KW-0677">Repeat</keyword>
<feature type="domain" description="Chitin-binding type-2" evidence="7">
    <location>
        <begin position="1069"/>
        <end position="1124"/>
    </location>
</feature>
<organism evidence="8 9">
    <name type="scientific">Trichuris muris</name>
    <name type="common">Mouse whipworm</name>
    <dbReference type="NCBI Taxonomy" id="70415"/>
    <lineage>
        <taxon>Eukaryota</taxon>
        <taxon>Metazoa</taxon>
        <taxon>Ecdysozoa</taxon>
        <taxon>Nematoda</taxon>
        <taxon>Enoplea</taxon>
        <taxon>Dorylaimia</taxon>
        <taxon>Trichinellida</taxon>
        <taxon>Trichuridae</taxon>
        <taxon>Trichuris</taxon>
    </lineage>
</organism>
<keyword evidence="6" id="KW-0325">Glycoprotein</keyword>
<dbReference type="Proteomes" id="UP000046395">
    <property type="component" value="Unassembled WGS sequence"/>
</dbReference>
<keyword evidence="2" id="KW-0732">Signal</keyword>
<accession>A0A5S6QKW4</accession>
<proteinExistence type="predicted"/>
<dbReference type="InterPro" id="IPR036508">
    <property type="entry name" value="Chitin-bd_dom_sf"/>
</dbReference>
<evidence type="ECO:0000313" key="8">
    <source>
        <dbReference type="Proteomes" id="UP000046395"/>
    </source>
</evidence>
<dbReference type="GO" id="GO:0004867">
    <property type="term" value="F:serine-type endopeptidase inhibitor activity"/>
    <property type="evidence" value="ECO:0007669"/>
    <property type="project" value="UniProtKB-KW"/>
</dbReference>
<sequence>MPTCPALLLELKKRSSAPIYGCVRVASFLGGSSCSIVRKTFRVGPFPRPRLLKIKWSPTAASTAIHPRWTMGRENAKVAILLVLIALAAFGEAGYSCEGKSNGDYGDPAEPCSSRYFSCVNGKAIGRQCPRGLYFHPGLDKCDWPHGITACSNVQEKETFRCPAENGDYPDPEHQCSAKFWRCTNGKAEPYACMNGQVFDERLARCSPASGKCAFCLHQPKGQYRWTEEEVCSPEYLECVENYGRTTVKRCPNDLVFNDETKLCQPKSEVAECNPQLLHNEHEEDGGHHLAAGIGVPKARPPLAPAVVPSPHPAARSVHSCTSPRATGRCTGEYEGCDHGKPVRRLCAVGLVYFEEYGGCVEPTHSPECPKTVRQASKFHCTDRPGAKLARGRCKPEYVHCMGAIAVRQWCAPDEVFDQQSESCVHVALTDDCTPAAEPHSHSQTHDTHSIANSICSKEDRQLRRRRALEQCSKYYVQCDDHSGDQVRSCSNGIYDEMYDRCLPPDLSSNCHKVDGIPFYPLNRRRKRIERSLRHGRQNSMFNPTLFKGDGLPQIHSAQIGIPPQLELRDEELRANENLPRRETHFGLNKHVKMEMEVGGETIPLPGGEVAQVPSIAAASQGRTAVIANLEGLNFDEGPRTAATAVPLIEQNLMPQTGDGIVVPSLDVAQQVQQIAVPQANVHAPPVQEDLPEPPVGYGAVPPPPPVDNVVETPAQWQQPPQADVQFGRPLPAPQEYVPVTPPFGVTPVFANPPAGPQGMPQAIVPRKVSDTNALGPIKPGSFCANQKDGVYSYGPCRRDYAVCRGKREIRLSCAIGEIFDPYLFVCTSNYGYQCALTTMTTTTTIAPTTPSSDVPSTVCLNKADGFYAIAPCSRFYYGCFNGLYQLYQCQFGEVYSQIQHRCIVPGLSCLGAMQTPKAPLGTFPGTSLPRFCSASFEIWSDCASPCGEATCGLLNPPTTCGRPCKPGCVCRPGYVRLSQQSRMCVPQEVCLQYTLTNRGLDQTYCRFRPDGLYPYPGRVCDQRYLRCRGGAIDAQLCQRGEVFDPTKSQCISERACRAPEPSAGGLDSYFCRGKPSGAYNLPGKTCFTIYYLCSDGTVSFGKCPNGYVFDLHLGCVPPSHCDDGPLDPNDLYCAGKRDGSYTFGNYKCFPIYYTCISGRANFAICRSVDEDLVFNGHYCVPRNSCLGSLHYIRRPPMPIRYESPFNLSGSFDPSFCVNQPDGAYPIVECTSPYLVCINSVTTIHYCFPGEIFARVNLPAGVVYQCTMPRYTLCVPTYPQPYPPFTTATTTVAPTVNNNLCAAPAVDGQLHPLSNNPCERHYINCTGGSFFLLTCPDRTVFNSTSLTCQPNFACLVQPPPDYRQLCLDRPNGFYTFTLCSQYYLYCQDGIGWVQTCLNPHWAFNGQTMQCAPRHSVAGCRPAGLHHMPNRPGDLSALDMRCQTLGDRGYEITPCQSDFIVCNMGFGDVRSCGSNMVFYGEQQRCARTSEVPACRAKGGDSLCLGKPDGAYPFAPCSQQFYICWRSFSYVERCGPRQIFSAQLQSCVDITSIASCLAQSDPPAQSDPSPQCTTPGVQSIGQCLPSFHVCTPLGVLILVQCGRGDVFDEHLRVCVPAAACGRSQVPAANAAAPVIVTNPPPTLADSADLVGFCTNLNDGLYPIANDCRRFVQCSHGTVHVRNCPDGRVFNMDPRDPHCDLPRNVPACQQVDDISVVTSPPVTTSDSVSNYCVDKADGFYRHMTDCTRFIQCFRRRSFVLRCATGLVFNPLINVCDFPRRVPDCNIRMEDTAADTPMDSICSQAQDGAFVRDPSTCSAYYRCVHGKAHRFNCPANLVFNTRNNVCDYPTRVPECSP</sequence>
<evidence type="ECO:0000256" key="2">
    <source>
        <dbReference type="ARBA" id="ARBA00022729"/>
    </source>
</evidence>
<feature type="domain" description="Chitin-binding type-2" evidence="7">
    <location>
        <begin position="94"/>
        <end position="153"/>
    </location>
</feature>
<dbReference type="InterPro" id="IPR051940">
    <property type="entry name" value="Chitin_bind-dev_reg"/>
</dbReference>
<feature type="domain" description="Chitin-binding type-2" evidence="7">
    <location>
        <begin position="1003"/>
        <end position="1059"/>
    </location>
</feature>
<feature type="domain" description="Chitin-binding type-2" evidence="7">
    <location>
        <begin position="781"/>
        <end position="837"/>
    </location>
</feature>
<feature type="domain" description="Chitin-binding type-2" evidence="7">
    <location>
        <begin position="1795"/>
        <end position="1853"/>
    </location>
</feature>
<evidence type="ECO:0000256" key="4">
    <source>
        <dbReference type="ARBA" id="ARBA00022900"/>
    </source>
</evidence>
<protein>
    <submittedName>
        <fullName evidence="9">Chitin-binding type-2 domain-containing protein</fullName>
    </submittedName>
</protein>
<dbReference type="PROSITE" id="PS50940">
    <property type="entry name" value="CHIT_BIND_II"/>
    <property type="match status" value="17"/>
</dbReference>
<dbReference type="CDD" id="cd19941">
    <property type="entry name" value="TIL"/>
    <property type="match status" value="1"/>
</dbReference>
<dbReference type="Pfam" id="PF01826">
    <property type="entry name" value="TIL"/>
    <property type="match status" value="1"/>
</dbReference>
<feature type="domain" description="Chitin-binding type-2" evidence="7">
    <location>
        <begin position="1648"/>
        <end position="1707"/>
    </location>
</feature>
<reference evidence="9" key="1">
    <citation type="submission" date="2019-12" db="UniProtKB">
        <authorList>
            <consortium name="WormBaseParasite"/>
        </authorList>
    </citation>
    <scope>IDENTIFICATION</scope>
</reference>
<keyword evidence="5" id="KW-1015">Disulfide bond</keyword>
<feature type="domain" description="Chitin-binding type-2" evidence="7">
    <location>
        <begin position="1214"/>
        <end position="1276"/>
    </location>
</feature>
<dbReference type="WBParaSite" id="TMUE_2000007838.1">
    <property type="protein sequence ID" value="TMUE_2000007838.1"/>
    <property type="gene ID" value="WBGene00295346"/>
</dbReference>
<dbReference type="InterPro" id="IPR002919">
    <property type="entry name" value="TIL_dom"/>
</dbReference>
<dbReference type="Pfam" id="PF01607">
    <property type="entry name" value="CBM_14"/>
    <property type="match status" value="11"/>
</dbReference>
<feature type="domain" description="Chitin-binding type-2" evidence="7">
    <location>
        <begin position="1438"/>
        <end position="1495"/>
    </location>
</feature>
<name>A0A5S6QKW4_TRIMR</name>
<keyword evidence="4" id="KW-0722">Serine protease inhibitor</keyword>
<feature type="domain" description="Chitin-binding type-2" evidence="7">
    <location>
        <begin position="1298"/>
        <end position="1356"/>
    </location>
</feature>
<dbReference type="SUPFAM" id="SSF57625">
    <property type="entry name" value="Invertebrate chitin-binding proteins"/>
    <property type="match status" value="13"/>
</dbReference>
<feature type="domain" description="Chitin-binding type-2" evidence="7">
    <location>
        <begin position="1726"/>
        <end position="1783"/>
    </location>
</feature>
<keyword evidence="8" id="KW-1185">Reference proteome</keyword>
<dbReference type="PANTHER" id="PTHR23301:SF0">
    <property type="entry name" value="CHITIN-BINDING TYPE-2 DOMAIN-CONTAINING PROTEIN-RELATED"/>
    <property type="match status" value="1"/>
</dbReference>
<dbReference type="GO" id="GO:0005576">
    <property type="term" value="C:extracellular region"/>
    <property type="evidence" value="ECO:0007669"/>
    <property type="project" value="InterPro"/>
</dbReference>
<dbReference type="InterPro" id="IPR036084">
    <property type="entry name" value="Ser_inhib-like_sf"/>
</dbReference>
<keyword evidence="4" id="KW-0646">Protease inhibitor</keyword>
<dbReference type="SUPFAM" id="SSF57567">
    <property type="entry name" value="Serine protease inhibitors"/>
    <property type="match status" value="1"/>
</dbReference>
<evidence type="ECO:0000256" key="5">
    <source>
        <dbReference type="ARBA" id="ARBA00023157"/>
    </source>
</evidence>
<feature type="domain" description="Chitin-binding type-2" evidence="7">
    <location>
        <begin position="453"/>
        <end position="513"/>
    </location>
</feature>
<evidence type="ECO:0000256" key="1">
    <source>
        <dbReference type="ARBA" id="ARBA00022669"/>
    </source>
</evidence>
<dbReference type="GO" id="GO:0008061">
    <property type="term" value="F:chitin binding"/>
    <property type="evidence" value="ECO:0007669"/>
    <property type="project" value="UniProtKB-KW"/>
</dbReference>
<dbReference type="PANTHER" id="PTHR23301">
    <property type="entry name" value="CHITIN BINDING PERITROPHIN-A"/>
    <property type="match status" value="1"/>
</dbReference>
<dbReference type="Gene3D" id="2.10.25.10">
    <property type="entry name" value="Laminin"/>
    <property type="match status" value="1"/>
</dbReference>
<dbReference type="Gene3D" id="2.170.140.10">
    <property type="entry name" value="Chitin binding domain"/>
    <property type="match status" value="6"/>
</dbReference>
<evidence type="ECO:0000256" key="6">
    <source>
        <dbReference type="ARBA" id="ARBA00023180"/>
    </source>
</evidence>
<evidence type="ECO:0000313" key="9">
    <source>
        <dbReference type="WBParaSite" id="TMUE_2000007838.1"/>
    </source>
</evidence>